<evidence type="ECO:0000256" key="5">
    <source>
        <dbReference type="ARBA" id="ARBA00022771"/>
    </source>
</evidence>
<evidence type="ECO:0000256" key="1">
    <source>
        <dbReference type="ARBA" id="ARBA00004123"/>
    </source>
</evidence>
<dbReference type="GO" id="GO:0003723">
    <property type="term" value="F:RNA binding"/>
    <property type="evidence" value="ECO:0007669"/>
    <property type="project" value="InterPro"/>
</dbReference>
<organism evidence="11 12">
    <name type="scientific">Castanea mollissima</name>
    <name type="common">Chinese chestnut</name>
    <dbReference type="NCBI Taxonomy" id="60419"/>
    <lineage>
        <taxon>Eukaryota</taxon>
        <taxon>Viridiplantae</taxon>
        <taxon>Streptophyta</taxon>
        <taxon>Embryophyta</taxon>
        <taxon>Tracheophyta</taxon>
        <taxon>Spermatophyta</taxon>
        <taxon>Magnoliopsida</taxon>
        <taxon>eudicotyledons</taxon>
        <taxon>Gunneridae</taxon>
        <taxon>Pentapetalae</taxon>
        <taxon>rosids</taxon>
        <taxon>fabids</taxon>
        <taxon>Fagales</taxon>
        <taxon>Fagaceae</taxon>
        <taxon>Castanea</taxon>
    </lineage>
</organism>
<keyword evidence="12" id="KW-1185">Reference proteome</keyword>
<name>A0A8J4RWI0_9ROSI</name>
<dbReference type="PANTHER" id="PTHR31325">
    <property type="entry name" value="OS01G0798800 PROTEIN-RELATED"/>
    <property type="match status" value="1"/>
</dbReference>
<dbReference type="InterPro" id="IPR031774">
    <property type="entry name" value="SF3A3_dom"/>
</dbReference>
<comment type="subcellular location">
    <subcellularLocation>
        <location evidence="1">Nucleus</location>
    </subcellularLocation>
</comment>
<evidence type="ECO:0000256" key="2">
    <source>
        <dbReference type="ARBA" id="ARBA00008776"/>
    </source>
</evidence>
<keyword evidence="5" id="KW-0863">Zinc-finger</keyword>
<feature type="transmembrane region" description="Helical" evidence="9">
    <location>
        <begin position="808"/>
        <end position="834"/>
    </location>
</feature>
<dbReference type="AlphaFoldDB" id="A0A8J4RWI0"/>
<feature type="coiled-coil region" evidence="8">
    <location>
        <begin position="354"/>
        <end position="381"/>
    </location>
</feature>
<dbReference type="Pfam" id="PF11931">
    <property type="entry name" value="SF3a60_Prp9_C"/>
    <property type="match status" value="1"/>
</dbReference>
<feature type="transmembrane region" description="Helical" evidence="9">
    <location>
        <begin position="846"/>
        <end position="866"/>
    </location>
</feature>
<dbReference type="InterPro" id="IPR007658">
    <property type="entry name" value="DUF594"/>
</dbReference>
<dbReference type="InterPro" id="IPR025086">
    <property type="entry name" value="SDE2/SF3A3_SAP"/>
</dbReference>
<keyword evidence="9" id="KW-1133">Transmembrane helix</keyword>
<dbReference type="GO" id="GO:0005681">
    <property type="term" value="C:spliceosomal complex"/>
    <property type="evidence" value="ECO:0007669"/>
    <property type="project" value="InterPro"/>
</dbReference>
<evidence type="ECO:0000256" key="7">
    <source>
        <dbReference type="ARBA" id="ARBA00023242"/>
    </source>
</evidence>
<dbReference type="InterPro" id="IPR025315">
    <property type="entry name" value="DUF4220"/>
</dbReference>
<dbReference type="Pfam" id="PF16837">
    <property type="entry name" value="SF3A3"/>
    <property type="match status" value="1"/>
</dbReference>
<dbReference type="InterPro" id="IPR021966">
    <property type="entry name" value="SF3a60_bindingd"/>
</dbReference>
<comment type="similarity">
    <text evidence="2">Belongs to the SF3A3 family.</text>
</comment>
<evidence type="ECO:0000256" key="9">
    <source>
        <dbReference type="SAM" id="Phobius"/>
    </source>
</evidence>
<gene>
    <name evidence="11" type="ORF">CMV_002242</name>
</gene>
<dbReference type="EMBL" id="JRKL02000158">
    <property type="protein sequence ID" value="KAF3974418.1"/>
    <property type="molecule type" value="Genomic_DNA"/>
</dbReference>
<keyword evidence="9" id="KW-0472">Membrane</keyword>
<accession>A0A8J4RWI0</accession>
<keyword evidence="8" id="KW-0175">Coiled coil</keyword>
<dbReference type="InterPro" id="IPR024598">
    <property type="entry name" value="SF3a60/Prp9_C"/>
</dbReference>
<reference evidence="11" key="1">
    <citation type="submission" date="2020-03" db="EMBL/GenBank/DDBJ databases">
        <title>Castanea mollissima Vanexum genome sequencing.</title>
        <authorList>
            <person name="Staton M."/>
        </authorList>
    </citation>
    <scope>NUCLEOTIDE SEQUENCE</scope>
    <source>
        <tissue evidence="11">Leaf</tissue>
    </source>
</reference>
<dbReference type="PROSITE" id="PS50171">
    <property type="entry name" value="ZF_MATRIN"/>
    <property type="match status" value="1"/>
</dbReference>
<keyword evidence="4" id="KW-0479">Metal-binding</keyword>
<dbReference type="Proteomes" id="UP000737018">
    <property type="component" value="Unassembled WGS sequence"/>
</dbReference>
<keyword evidence="3" id="KW-0597">Phosphoprotein</keyword>
<evidence type="ECO:0000313" key="11">
    <source>
        <dbReference type="EMBL" id="KAF3974418.1"/>
    </source>
</evidence>
<dbReference type="InterPro" id="IPR000690">
    <property type="entry name" value="Matrin/U1-C_Znf_C2H2"/>
</dbReference>
<comment type="caution">
    <text evidence="11">The sequence shown here is derived from an EMBL/GenBank/DDBJ whole genome shotgun (WGS) entry which is preliminary data.</text>
</comment>
<evidence type="ECO:0000259" key="10">
    <source>
        <dbReference type="PROSITE" id="PS50171"/>
    </source>
</evidence>
<evidence type="ECO:0000256" key="4">
    <source>
        <dbReference type="ARBA" id="ARBA00022723"/>
    </source>
</evidence>
<dbReference type="GO" id="GO:0008270">
    <property type="term" value="F:zinc ion binding"/>
    <property type="evidence" value="ECO:0007669"/>
    <property type="project" value="UniProtKB-KW"/>
</dbReference>
<evidence type="ECO:0000313" key="12">
    <source>
        <dbReference type="Proteomes" id="UP000737018"/>
    </source>
</evidence>
<evidence type="ECO:0000256" key="6">
    <source>
        <dbReference type="ARBA" id="ARBA00022833"/>
    </source>
</evidence>
<dbReference type="OrthoDB" id="1689146at2759"/>
<proteinExistence type="inferred from homology"/>
<feature type="transmembrane region" description="Helical" evidence="9">
    <location>
        <begin position="501"/>
        <end position="527"/>
    </location>
</feature>
<feature type="domain" description="Matrin-type" evidence="10">
    <location>
        <begin position="415"/>
        <end position="446"/>
    </location>
</feature>
<dbReference type="Pfam" id="PF13968">
    <property type="entry name" value="DUF4220"/>
    <property type="match status" value="1"/>
</dbReference>
<feature type="transmembrane region" description="Helical" evidence="9">
    <location>
        <begin position="674"/>
        <end position="691"/>
    </location>
</feature>
<dbReference type="Pfam" id="PF04578">
    <property type="entry name" value="DUF594"/>
    <property type="match status" value="1"/>
</dbReference>
<dbReference type="Pfam" id="PF13297">
    <property type="entry name" value="SDE2_2C"/>
    <property type="match status" value="1"/>
</dbReference>
<feature type="transmembrane region" description="Helical" evidence="9">
    <location>
        <begin position="648"/>
        <end position="667"/>
    </location>
</feature>
<feature type="transmembrane region" description="Helical" evidence="9">
    <location>
        <begin position="580"/>
        <end position="601"/>
    </location>
</feature>
<keyword evidence="7" id="KW-0539">Nucleus</keyword>
<keyword evidence="9" id="KW-0812">Transmembrane</keyword>
<evidence type="ECO:0000256" key="3">
    <source>
        <dbReference type="ARBA" id="ARBA00022553"/>
    </source>
</evidence>
<protein>
    <recommendedName>
        <fullName evidence="10">Matrin-type domain-containing protein</fullName>
    </recommendedName>
</protein>
<sequence>MSSTLLEVTRSAHEEVERLERLIVKDLQNEPTSNKDRLFQSHRVRNMIDTIISTTDKLVEIYEDKDNARKDEIAALGGQTAAGTNVFSAFYDRLKEIREYHRRHPAARVVDANEEFEGLLKEEPQIEFSGEEALGRYLDLHELFNQFINSKFGDPSTEYSTYLDVFSQPHKIPHKLKLTRQYKEYMENLLEYLIYFFQRTEPLQDLDRIFSKIETEFEDQWANNAVEGWENMGQENGHVPAQHTVIDLDYYSTVEELVEVGPEKLKEALAALGLKTGGTVQQRAERLFLTKNTPLEKLDKKHFAKGSRVFQQNGTAAALQQDENSKEIALMEAKMQKLCDLLDETIARTRDNIVKKQALTYEEIEAEREEEETQADTESDEDDQQIYNPLKLPMGWDGKPIPYWLYKLHGLGQEFKCEICGNYSYWGRRAFERHFKEWRHQHGMRCLGIPNTKNFNEITSIEEAKDLWKKIQERQGVNKWRPDLEEEYEDKEVFDYLDDEAYMLILPTYSNFVFVFLVKVFNSWVFLETRKLIQVFPGPVRKLWDNWELRVLVLVSLTMQLSLLHLGSRRRYSAKTWIRMVLWLSYLSADSVATVALGVILNDQGNSRDCNDSQLQNELTAFWASFLLLHLGDRDTITAYAVQDNELWLRHLLGLVVQFGVALYIFLMSWKANWLSFLTILMFLRGFIKFAERTWVMRLANYDPSFMRPGRRHKVLDKITDKLKVKKHLVMRRLRACRDVNCTGEDIQKDAFRLFKIYRCLFLNQKVIISYQLLFHNSSIFLDSEAAWKTIEVELGFAYDVFYTKAPFFFTAWGFIFRFLSFTSILFVFVLFLLKERHKHLQTDLIITYLLLVGAILIEIYAFILLSNSDWPWPDFELMKHLQPLFAPIRNCCAKLTSKQRWSNSMAQLNLLSLCLKDKFDQVGHGTPKPFANLRELVFNQMLLKINGELEILLYRTHKQVSPKLKDLVYNTFREKLSSNSNGFSEEYDNYITDETQIVEIYQRIVIWHIATDLCLYTDSDVNEPNNKLRREVSKDISDYMMYILVMCPFVLSIGNAIVCFENTSESIKNFFQEKKLPRLPKANACAMLISEYEASSDNVDVYLLTDSLCPIAVLLAKKLSQLDGKWEILSKFWVENLAYVATLCQGKNHAQQLRKGGEFLTHVWLLIEQFNLAESFQRSRTRPLEEDDMAG</sequence>
<dbReference type="GO" id="GO:0000398">
    <property type="term" value="P:mRNA splicing, via spliceosome"/>
    <property type="evidence" value="ECO:0007669"/>
    <property type="project" value="InterPro"/>
</dbReference>
<evidence type="ECO:0000256" key="8">
    <source>
        <dbReference type="SAM" id="Coils"/>
    </source>
</evidence>
<keyword evidence="6" id="KW-0862">Zinc</keyword>
<dbReference type="Pfam" id="PF12108">
    <property type="entry name" value="SF3a60_bindingd"/>
    <property type="match status" value="1"/>
</dbReference>